<accession>A0ABQ3VSY1</accession>
<dbReference type="EMBL" id="BNJJ01000022">
    <property type="protein sequence ID" value="GHO88231.1"/>
    <property type="molecule type" value="Genomic_DNA"/>
</dbReference>
<reference evidence="1 2" key="1">
    <citation type="journal article" date="2021" name="Int. J. Syst. Evol. Microbiol.">
        <title>Reticulibacter mediterranei gen. nov., sp. nov., within the new family Reticulibacteraceae fam. nov., and Ktedonospora formicarum gen. nov., sp. nov., Ktedonobacter robiniae sp. nov., Dictyobacter formicarum sp. nov. and Dictyobacter arantiisoli sp. nov., belonging to the class Ktedonobacteria.</title>
        <authorList>
            <person name="Yabe S."/>
            <person name="Zheng Y."/>
            <person name="Wang C.M."/>
            <person name="Sakai Y."/>
            <person name="Abe K."/>
            <person name="Yokota A."/>
            <person name="Donadio S."/>
            <person name="Cavaletti L."/>
            <person name="Monciardini P."/>
        </authorList>
    </citation>
    <scope>NUCLEOTIDE SEQUENCE [LARGE SCALE GENOMIC DNA]</scope>
    <source>
        <strain evidence="1 2">SOSP1-9</strain>
    </source>
</reference>
<evidence type="ECO:0000313" key="2">
    <source>
        <dbReference type="Proteomes" id="UP000635565"/>
    </source>
</evidence>
<proteinExistence type="predicted"/>
<organism evidence="1 2">
    <name type="scientific">Dictyobacter formicarum</name>
    <dbReference type="NCBI Taxonomy" id="2778368"/>
    <lineage>
        <taxon>Bacteria</taxon>
        <taxon>Bacillati</taxon>
        <taxon>Chloroflexota</taxon>
        <taxon>Ktedonobacteria</taxon>
        <taxon>Ktedonobacterales</taxon>
        <taxon>Dictyobacteraceae</taxon>
        <taxon>Dictyobacter</taxon>
    </lineage>
</organism>
<comment type="caution">
    <text evidence="1">The sequence shown here is derived from an EMBL/GenBank/DDBJ whole genome shotgun (WGS) entry which is preliminary data.</text>
</comment>
<protein>
    <submittedName>
        <fullName evidence="1">Uncharacterized protein</fullName>
    </submittedName>
</protein>
<keyword evidence="2" id="KW-1185">Reference proteome</keyword>
<gene>
    <name evidence="1" type="ORF">KSZ_62370</name>
</gene>
<dbReference type="Proteomes" id="UP000635565">
    <property type="component" value="Unassembled WGS sequence"/>
</dbReference>
<name>A0ABQ3VSY1_9CHLR</name>
<sequence length="74" mass="7841">MYLYQSAYILFGQLARGSAGIVHLTRAQKETLAPDATSGTIVIGAGNANQHDIQFLAATATPNTDHAHEANTFP</sequence>
<evidence type="ECO:0000313" key="1">
    <source>
        <dbReference type="EMBL" id="GHO88231.1"/>
    </source>
</evidence>